<protein>
    <submittedName>
        <fullName evidence="1">Uncharacterized protein</fullName>
    </submittedName>
</protein>
<keyword evidence="2" id="KW-1185">Reference proteome</keyword>
<dbReference type="AlphaFoldDB" id="A0A2G5CHJ3"/>
<dbReference type="FunCoup" id="A0A2G5CHJ3">
    <property type="interactions" value="113"/>
</dbReference>
<name>A0A2G5CHJ3_AQUCA</name>
<proteinExistence type="predicted"/>
<dbReference type="InParanoid" id="A0A2G5CHJ3"/>
<reference evidence="1 2" key="1">
    <citation type="submission" date="2017-09" db="EMBL/GenBank/DDBJ databases">
        <title>WGS assembly of Aquilegia coerulea Goldsmith.</title>
        <authorList>
            <person name="Hodges S."/>
            <person name="Kramer E."/>
            <person name="Nordborg M."/>
            <person name="Tomkins J."/>
            <person name="Borevitz J."/>
            <person name="Derieg N."/>
            <person name="Yan J."/>
            <person name="Mihaltcheva S."/>
            <person name="Hayes R.D."/>
            <person name="Rokhsar D."/>
        </authorList>
    </citation>
    <scope>NUCLEOTIDE SEQUENCE [LARGE SCALE GENOMIC DNA]</scope>
    <source>
        <strain evidence="2">cv. Goldsmith</strain>
    </source>
</reference>
<dbReference type="PANTHER" id="PTHR36795">
    <property type="entry name" value="OS01G0938400 PROTEIN"/>
    <property type="match status" value="1"/>
</dbReference>
<evidence type="ECO:0000313" key="1">
    <source>
        <dbReference type="EMBL" id="PIA30317.1"/>
    </source>
</evidence>
<dbReference type="Proteomes" id="UP000230069">
    <property type="component" value="Unassembled WGS sequence"/>
</dbReference>
<sequence length="129" mass="15350">MASGTKFSYQRLRKNGKFKEWGEKGTKKTKRWSRRIQRFAFKKKPKVRIPGLKKIFRRKNKLFTKIRVSWKKILKRFKENRVHLGDIFAGNYLFLQVNPRSFQSVNKSLVSYDNHCGLPSNETTLAKID</sequence>
<gene>
    <name evidence="1" type="ORF">AQUCO_05600031v1</name>
</gene>
<dbReference type="OrthoDB" id="1932414at2759"/>
<dbReference type="PANTHER" id="PTHR36795:SF2">
    <property type="entry name" value="OS01G0938400 PROTEIN"/>
    <property type="match status" value="1"/>
</dbReference>
<accession>A0A2G5CHJ3</accession>
<dbReference type="EMBL" id="KZ305073">
    <property type="protein sequence ID" value="PIA30317.1"/>
    <property type="molecule type" value="Genomic_DNA"/>
</dbReference>
<organism evidence="1 2">
    <name type="scientific">Aquilegia coerulea</name>
    <name type="common">Rocky mountain columbine</name>
    <dbReference type="NCBI Taxonomy" id="218851"/>
    <lineage>
        <taxon>Eukaryota</taxon>
        <taxon>Viridiplantae</taxon>
        <taxon>Streptophyta</taxon>
        <taxon>Embryophyta</taxon>
        <taxon>Tracheophyta</taxon>
        <taxon>Spermatophyta</taxon>
        <taxon>Magnoliopsida</taxon>
        <taxon>Ranunculales</taxon>
        <taxon>Ranunculaceae</taxon>
        <taxon>Thalictroideae</taxon>
        <taxon>Aquilegia</taxon>
    </lineage>
</organism>
<evidence type="ECO:0000313" key="2">
    <source>
        <dbReference type="Proteomes" id="UP000230069"/>
    </source>
</evidence>